<dbReference type="RefSeq" id="WP_055278460.1">
    <property type="nucleotide sequence ID" value="NZ_CABIXA010000003.1"/>
</dbReference>
<dbReference type="STRING" id="338188.ERS852397_00682"/>
<dbReference type="Proteomes" id="UP000095517">
    <property type="component" value="Unassembled WGS sequence"/>
</dbReference>
<sequence length="525" mass="58678">MKAKYALIALLAITFWNCDDNTAGLGLGMFPGSDQNINGKLTTFDVTTQSIPVGEVYAKTNIGYVGKFTDEIFGTYQAGFLVQLNCPEGMTFPEAFKGDYNSGTGKMIADFNNVEESVHKNYTTIKDGETSIGNCQINIYLWYDSYFGDSLTACRLSMYELDKKKEGTNEYWYKDPNAYYTNINPDLYYDKETSLLGRKSYTAVDLSVSDSIRNLSTYTPYVKITLDKARTEELGKELLKEGRTKDLYKKFQDIFPGLYVESDYGDGTILYVNAVQMDVAFLEHARDSITGAKLRTSLGKDSVVYAGRSFTSTREVIQANKLENGTKIEECIDRKDCTYLKSPAGIFTEVTLPIEEISNTLGSDTLNAVKLSIPIYNEATSDKKFGMSVPRSVLLIRKKYKDDFFKNNELSDGIKSSLFDYSSSTGNLTAYTFNNITQMVNNCLADKDKGEDWNKFVLIPVLVTKDSSANSNYGTSSNVISIQHDLKPGYARLKGGANATDPTLSEDEQDKYKLKLEVISTNFNK</sequence>
<dbReference type="EMBL" id="CYZH01000003">
    <property type="protein sequence ID" value="CUN69861.1"/>
    <property type="molecule type" value="Genomic_DNA"/>
</dbReference>
<evidence type="ECO:0008006" key="3">
    <source>
        <dbReference type="Google" id="ProtNLM"/>
    </source>
</evidence>
<evidence type="ECO:0000313" key="2">
    <source>
        <dbReference type="Proteomes" id="UP000095517"/>
    </source>
</evidence>
<protein>
    <recommendedName>
        <fullName evidence="3">DUF4270 domain-containing protein</fullName>
    </recommendedName>
</protein>
<dbReference type="InterPro" id="IPR025366">
    <property type="entry name" value="DUF4270"/>
</dbReference>
<name>A0A173Z062_9BACE</name>
<reference evidence="1 2" key="1">
    <citation type="submission" date="2015-09" db="EMBL/GenBank/DDBJ databases">
        <authorList>
            <consortium name="Pathogen Informatics"/>
        </authorList>
    </citation>
    <scope>NUCLEOTIDE SEQUENCE [LARGE SCALE GENOMIC DNA]</scope>
    <source>
        <strain evidence="1 2">2789STDY5608840</strain>
    </source>
</reference>
<dbReference type="Pfam" id="PF14092">
    <property type="entry name" value="DUF4270"/>
    <property type="match status" value="1"/>
</dbReference>
<dbReference type="AlphaFoldDB" id="A0A173Z062"/>
<proteinExistence type="predicted"/>
<gene>
    <name evidence="1" type="ORF">ERS852397_00682</name>
</gene>
<organism evidence="1 2">
    <name type="scientific">Bacteroides finegoldii</name>
    <dbReference type="NCBI Taxonomy" id="338188"/>
    <lineage>
        <taxon>Bacteria</taxon>
        <taxon>Pseudomonadati</taxon>
        <taxon>Bacteroidota</taxon>
        <taxon>Bacteroidia</taxon>
        <taxon>Bacteroidales</taxon>
        <taxon>Bacteroidaceae</taxon>
        <taxon>Bacteroides</taxon>
    </lineage>
</organism>
<accession>A0A173Z062</accession>
<evidence type="ECO:0000313" key="1">
    <source>
        <dbReference type="EMBL" id="CUN69861.1"/>
    </source>
</evidence>